<evidence type="ECO:0008006" key="10">
    <source>
        <dbReference type="Google" id="ProtNLM"/>
    </source>
</evidence>
<evidence type="ECO:0000313" key="8">
    <source>
        <dbReference type="EMBL" id="PIK54779.1"/>
    </source>
</evidence>
<evidence type="ECO:0000256" key="2">
    <source>
        <dbReference type="ARBA" id="ARBA00009976"/>
    </source>
</evidence>
<evidence type="ECO:0000256" key="3">
    <source>
        <dbReference type="ARBA" id="ARBA00022597"/>
    </source>
</evidence>
<feature type="non-terminal residue" evidence="8">
    <location>
        <position position="411"/>
    </location>
</feature>
<dbReference type="Proteomes" id="UP000230750">
    <property type="component" value="Unassembled WGS sequence"/>
</dbReference>
<keyword evidence="6 7" id="KW-0472">Membrane</keyword>
<comment type="caution">
    <text evidence="8">The sequence shown here is derived from an EMBL/GenBank/DDBJ whole genome shotgun (WGS) entry which is preliminary data.</text>
</comment>
<gene>
    <name evidence="8" type="ORF">BSL78_08301</name>
</gene>
<sequence length="411" mass="46888">MTVLVPCYLEVFAFSCGCVQLAMAPASAGSDFSSQVKTVLLGLTFVAFASSRILLTKLSSNDSNQFDYLPATVVVFSEALKLLVCSTFSINKIYKENNIKQYFQSFSCEDLIILWPWSIPGFLYFVDNLMTFYVVASFETAMVVLFNNFVIISTSILFRIILKHRFSRIQWAVLFILFLSIVSLSKEHFSKCTAKDSVKRSTELASLQADYQEDGICYISPVVETDTTSERDCSNHEVTIEDFYGFFLILAQCFIASSANVYNEKIFKQGDAFEESIYIQNSRLYLFGVIFNCLILMIRTDYRNKVISCGLFHGFNWYAFLLIFDNAALGLTISLVLKYRDNMFHIMCSQLNTVFVISASIIFTNFQPSIHFFLQAPIVLLAIFIYHNAKKESVERVENYQLENISGRRTS</sequence>
<keyword evidence="3" id="KW-0762">Sugar transport</keyword>
<dbReference type="STRING" id="307972.A0A2G8L3E0"/>
<feature type="transmembrane region" description="Helical" evidence="7">
    <location>
        <begin position="68"/>
        <end position="90"/>
    </location>
</feature>
<dbReference type="GO" id="GO:0015165">
    <property type="term" value="F:pyrimidine nucleotide-sugar transmembrane transporter activity"/>
    <property type="evidence" value="ECO:0007669"/>
    <property type="project" value="InterPro"/>
</dbReference>
<evidence type="ECO:0000256" key="7">
    <source>
        <dbReference type="SAM" id="Phobius"/>
    </source>
</evidence>
<dbReference type="InterPro" id="IPR037185">
    <property type="entry name" value="EmrE-like"/>
</dbReference>
<feature type="transmembrane region" description="Helical" evidence="7">
    <location>
        <begin position="369"/>
        <end position="386"/>
    </location>
</feature>
<comment type="subcellular location">
    <subcellularLocation>
        <location evidence="1">Membrane</location>
        <topology evidence="1">Multi-pass membrane protein</topology>
    </subcellularLocation>
</comment>
<evidence type="ECO:0000256" key="6">
    <source>
        <dbReference type="ARBA" id="ARBA00023136"/>
    </source>
</evidence>
<evidence type="ECO:0000256" key="1">
    <source>
        <dbReference type="ARBA" id="ARBA00004141"/>
    </source>
</evidence>
<feature type="transmembrane region" description="Helical" evidence="7">
    <location>
        <begin position="317"/>
        <end position="337"/>
    </location>
</feature>
<reference evidence="8 9" key="1">
    <citation type="journal article" date="2017" name="PLoS Biol.">
        <title>The sea cucumber genome provides insights into morphological evolution and visceral regeneration.</title>
        <authorList>
            <person name="Zhang X."/>
            <person name="Sun L."/>
            <person name="Yuan J."/>
            <person name="Sun Y."/>
            <person name="Gao Y."/>
            <person name="Zhang L."/>
            <person name="Li S."/>
            <person name="Dai H."/>
            <person name="Hamel J.F."/>
            <person name="Liu C."/>
            <person name="Yu Y."/>
            <person name="Liu S."/>
            <person name="Lin W."/>
            <person name="Guo K."/>
            <person name="Jin S."/>
            <person name="Xu P."/>
            <person name="Storey K.B."/>
            <person name="Huan P."/>
            <person name="Zhang T."/>
            <person name="Zhou Y."/>
            <person name="Zhang J."/>
            <person name="Lin C."/>
            <person name="Li X."/>
            <person name="Xing L."/>
            <person name="Huo D."/>
            <person name="Sun M."/>
            <person name="Wang L."/>
            <person name="Mercier A."/>
            <person name="Li F."/>
            <person name="Yang H."/>
            <person name="Xiang J."/>
        </authorList>
    </citation>
    <scope>NUCLEOTIDE SEQUENCE [LARGE SCALE GENOMIC DNA]</scope>
    <source>
        <strain evidence="8">Shaxun</strain>
        <tissue evidence="8">Muscle</tissue>
    </source>
</reference>
<feature type="transmembrane region" description="Helical" evidence="7">
    <location>
        <begin position="243"/>
        <end position="263"/>
    </location>
</feature>
<evidence type="ECO:0000313" key="9">
    <source>
        <dbReference type="Proteomes" id="UP000230750"/>
    </source>
</evidence>
<dbReference type="Pfam" id="PF04142">
    <property type="entry name" value="Nuc_sug_transp"/>
    <property type="match status" value="1"/>
</dbReference>
<dbReference type="PANTHER" id="PTHR10231">
    <property type="entry name" value="NUCLEOTIDE-SUGAR TRANSMEMBRANE TRANSPORTER"/>
    <property type="match status" value="1"/>
</dbReference>
<dbReference type="SUPFAM" id="SSF103481">
    <property type="entry name" value="Multidrug resistance efflux transporter EmrE"/>
    <property type="match status" value="1"/>
</dbReference>
<keyword evidence="5 7" id="KW-1133">Transmembrane helix</keyword>
<feature type="transmembrane region" description="Helical" evidence="7">
    <location>
        <begin position="141"/>
        <end position="162"/>
    </location>
</feature>
<name>A0A2G8L3E0_STIJA</name>
<keyword evidence="4 7" id="KW-0812">Transmembrane</keyword>
<dbReference type="EMBL" id="MRZV01000234">
    <property type="protein sequence ID" value="PIK54779.1"/>
    <property type="molecule type" value="Genomic_DNA"/>
</dbReference>
<evidence type="ECO:0000256" key="5">
    <source>
        <dbReference type="ARBA" id="ARBA00022989"/>
    </source>
</evidence>
<dbReference type="NCBIfam" id="TIGR00803">
    <property type="entry name" value="nst"/>
    <property type="match status" value="1"/>
</dbReference>
<dbReference type="InterPro" id="IPR007271">
    <property type="entry name" value="Nuc_sug_transpt"/>
</dbReference>
<dbReference type="AlphaFoldDB" id="A0A2G8L3E0"/>
<feature type="transmembrane region" description="Helical" evidence="7">
    <location>
        <begin position="111"/>
        <end position="135"/>
    </location>
</feature>
<protein>
    <recommendedName>
        <fullName evidence="10">UDP-sugar transporter protein SLC35A5</fullName>
    </recommendedName>
</protein>
<proteinExistence type="inferred from homology"/>
<dbReference type="OrthoDB" id="408493at2759"/>
<feature type="transmembrane region" description="Helical" evidence="7">
    <location>
        <begin position="169"/>
        <end position="185"/>
    </location>
</feature>
<dbReference type="PIRSF" id="PIRSF005799">
    <property type="entry name" value="UDP-gal_transpt"/>
    <property type="match status" value="1"/>
</dbReference>
<dbReference type="GO" id="GO:0000139">
    <property type="term" value="C:Golgi membrane"/>
    <property type="evidence" value="ECO:0007669"/>
    <property type="project" value="InterPro"/>
</dbReference>
<feature type="transmembrane region" description="Helical" evidence="7">
    <location>
        <begin position="284"/>
        <end position="302"/>
    </location>
</feature>
<keyword evidence="3" id="KW-0813">Transport</keyword>
<comment type="similarity">
    <text evidence="2">Belongs to the nucleotide-sugar transporter family. SLC35A subfamily.</text>
</comment>
<evidence type="ECO:0000256" key="4">
    <source>
        <dbReference type="ARBA" id="ARBA00022692"/>
    </source>
</evidence>
<feature type="transmembrane region" description="Helical" evidence="7">
    <location>
        <begin position="344"/>
        <end position="363"/>
    </location>
</feature>
<organism evidence="8 9">
    <name type="scientific">Stichopus japonicus</name>
    <name type="common">Sea cucumber</name>
    <dbReference type="NCBI Taxonomy" id="307972"/>
    <lineage>
        <taxon>Eukaryota</taxon>
        <taxon>Metazoa</taxon>
        <taxon>Echinodermata</taxon>
        <taxon>Eleutherozoa</taxon>
        <taxon>Echinozoa</taxon>
        <taxon>Holothuroidea</taxon>
        <taxon>Aspidochirotacea</taxon>
        <taxon>Aspidochirotida</taxon>
        <taxon>Stichopodidae</taxon>
        <taxon>Apostichopus</taxon>
    </lineage>
</organism>
<keyword evidence="9" id="KW-1185">Reference proteome</keyword>
<accession>A0A2G8L3E0</accession>